<keyword evidence="2" id="KW-0472">Membrane</keyword>
<dbReference type="RefSeq" id="WP_087619379.1">
    <property type="nucleotide sequence ID" value="NZ_NEXX01000001.1"/>
</dbReference>
<keyword evidence="2" id="KW-0812">Transmembrane</keyword>
<feature type="transmembrane region" description="Helical" evidence="2">
    <location>
        <begin position="668"/>
        <end position="687"/>
    </location>
</feature>
<keyword evidence="5" id="KW-1185">Reference proteome</keyword>
<organism evidence="4 5">
    <name type="scientific">Acinetobacter populi</name>
    <dbReference type="NCBI Taxonomy" id="1582270"/>
    <lineage>
        <taxon>Bacteria</taxon>
        <taxon>Pseudomonadati</taxon>
        <taxon>Pseudomonadota</taxon>
        <taxon>Gammaproteobacteria</taxon>
        <taxon>Moraxellales</taxon>
        <taxon>Moraxellaceae</taxon>
        <taxon>Acinetobacter</taxon>
    </lineage>
</organism>
<keyword evidence="2" id="KW-1133">Transmembrane helix</keyword>
<feature type="transmembrane region" description="Helical" evidence="2">
    <location>
        <begin position="590"/>
        <end position="609"/>
    </location>
</feature>
<accession>A0A1Z9Z2P5</accession>
<dbReference type="PANTHER" id="PTHR37813">
    <property type="entry name" value="FELS-2 PROPHAGE PROTEIN"/>
    <property type="match status" value="1"/>
</dbReference>
<dbReference type="EMBL" id="NEXX01000001">
    <property type="protein sequence ID" value="OUY08716.1"/>
    <property type="molecule type" value="Genomic_DNA"/>
</dbReference>
<dbReference type="Pfam" id="PF10145">
    <property type="entry name" value="PhageMin_Tail"/>
    <property type="match status" value="1"/>
</dbReference>
<sequence length="920" mass="100190">MSNLDLNILLKLVDKASKPLQSFMKNTEQTDSALDRLIASIDQLDKTLNNNRGLNNYSKQLQNVRNEANLTQRTFSTLGTGFKKAWDGIDYAQSKVEKFQQSLADSRAEMRQEFKGIAIGTGVVGTGLYQLLKPAIAFEQQMSRVQAILDLEKTSADMDKLTKSAREWGAASSFSPTEAAQAQHALASAGFTSDQVLDALGGTLQLAEAGQVELARAAQIAAGTLNGFGLQAKEITRVNDVMLRATDLTATSVDGFGETMKYVAPIAKAYGATLEETSAMIGLLGNNNILDTQAGTSLRAMMTRFAAPPKEAQKVIDKFNLTLTDSKGNLLDMSDIFEEINRKTKNLGEAERLEIYKKLGGQEAISAFATLVDQSAVIDENTGQTVNKLKELTKQLERSQGAAAKAAAIIKDNLAGDLEQLKGGVEDLSVSLLNALGGNLRNAVQGFTQFIEKIKQWIDANPELVKRIADLLLKLLMFKLAMLSIKYSFNLFLGSLVSIFAGITKLGIIAFITSAILAKFGIGFWGRMGLLAKGFSWLARGALFLARNALPLVLTGLRMLATSMLANPLVWIGTAIALVARLIIKYWQPITAFFSGFATGLMQGMAPALDRFKQIWQKLQPVLAPLMPLWDGIVHVLGFLKYLLVSLFQPLDATKAEIDAVSQSGQTFGFWLGTIIGFITDLIAILIQGGVAAFIAFGTAIGETAGWIVVTFGKIPTFFQNTWNSIKGFFNSGIANISATILNWSPLGLFYQVFAKVMSYFGIDLPAKFTGFGAMIIDGLKKGIVSKIDSLKATFSKIMSNLPDWAKKILDIHSPSRVFEQIGNFTMQGLANGINNTANQPLAATANVAQALPQHTAKVQPVRPIQQGRSVTVISHDTNHYHFQVSDKTPVKQIIATMDERDRAKNEAMKRAFKSYRDQE</sequence>
<keyword evidence="1" id="KW-1188">Viral release from host cell</keyword>
<reference evidence="4 5" key="1">
    <citation type="submission" date="2017-05" db="EMBL/GenBank/DDBJ databases">
        <title>Acinetobacter populi ANC 5415 (= PBJ7), whole genome shotgun sequencing project.</title>
        <authorList>
            <person name="Nemec A."/>
            <person name="Radolfova-Krizova L."/>
        </authorList>
    </citation>
    <scope>NUCLEOTIDE SEQUENCE [LARGE SCALE GENOMIC DNA]</scope>
    <source>
        <strain evidence="4 5">PBJ7</strain>
    </source>
</reference>
<feature type="transmembrane region" description="Helical" evidence="2">
    <location>
        <begin position="733"/>
        <end position="754"/>
    </location>
</feature>
<name>A0A1Z9Z2P5_9GAMM</name>
<feature type="domain" description="Phage tail tape measure protein" evidence="3">
    <location>
        <begin position="163"/>
        <end position="361"/>
    </location>
</feature>
<dbReference type="AlphaFoldDB" id="A0A1Z9Z2P5"/>
<dbReference type="NCBIfam" id="TIGR01760">
    <property type="entry name" value="tape_meas_TP901"/>
    <property type="match status" value="1"/>
</dbReference>
<dbReference type="InterPro" id="IPR010090">
    <property type="entry name" value="Phage_tape_meas"/>
</dbReference>
<evidence type="ECO:0000256" key="2">
    <source>
        <dbReference type="SAM" id="Phobius"/>
    </source>
</evidence>
<dbReference type="Proteomes" id="UP000196536">
    <property type="component" value="Unassembled WGS sequence"/>
</dbReference>
<feature type="transmembrane region" description="Helical" evidence="2">
    <location>
        <begin position="694"/>
        <end position="713"/>
    </location>
</feature>
<evidence type="ECO:0000259" key="3">
    <source>
        <dbReference type="Pfam" id="PF10145"/>
    </source>
</evidence>
<evidence type="ECO:0000313" key="5">
    <source>
        <dbReference type="Proteomes" id="UP000196536"/>
    </source>
</evidence>
<dbReference type="PANTHER" id="PTHR37813:SF1">
    <property type="entry name" value="FELS-2 PROPHAGE PROTEIN"/>
    <property type="match status" value="1"/>
</dbReference>
<feature type="transmembrane region" description="Helical" evidence="2">
    <location>
        <begin position="629"/>
        <end position="648"/>
    </location>
</feature>
<proteinExistence type="predicted"/>
<gene>
    <name evidence="4" type="ORF">CAP51_03635</name>
</gene>
<dbReference type="OrthoDB" id="8019720at2"/>
<comment type="caution">
    <text evidence="4">The sequence shown here is derived from an EMBL/GenBank/DDBJ whole genome shotgun (WGS) entry which is preliminary data.</text>
</comment>
<protein>
    <submittedName>
        <fullName evidence="4">Phage tail tape measure protein</fullName>
    </submittedName>
</protein>
<evidence type="ECO:0000313" key="4">
    <source>
        <dbReference type="EMBL" id="OUY08716.1"/>
    </source>
</evidence>
<evidence type="ECO:0000256" key="1">
    <source>
        <dbReference type="ARBA" id="ARBA00022612"/>
    </source>
</evidence>